<dbReference type="InterPro" id="IPR011990">
    <property type="entry name" value="TPR-like_helical_dom_sf"/>
</dbReference>
<feature type="repeat" description="PPR" evidence="4">
    <location>
        <begin position="386"/>
        <end position="420"/>
    </location>
</feature>
<feature type="repeat" description="PPR" evidence="4">
    <location>
        <begin position="316"/>
        <end position="350"/>
    </location>
</feature>
<dbReference type="EMBL" id="PQIB02000010">
    <property type="protein sequence ID" value="RLM92111.1"/>
    <property type="molecule type" value="Genomic_DNA"/>
</dbReference>
<dbReference type="PROSITE" id="PS51375">
    <property type="entry name" value="PPR"/>
    <property type="match status" value="6"/>
</dbReference>
<feature type="repeat" description="PPR" evidence="4">
    <location>
        <begin position="456"/>
        <end position="490"/>
    </location>
</feature>
<gene>
    <name evidence="5" type="ORF">C2845_PM08G04100</name>
</gene>
<dbReference type="AlphaFoldDB" id="A0A3L6QYL2"/>
<dbReference type="Pfam" id="PF13041">
    <property type="entry name" value="PPR_2"/>
    <property type="match status" value="2"/>
</dbReference>
<evidence type="ECO:0000313" key="6">
    <source>
        <dbReference type="Proteomes" id="UP000275267"/>
    </source>
</evidence>
<evidence type="ECO:0000256" key="1">
    <source>
        <dbReference type="ARBA" id="ARBA00007626"/>
    </source>
</evidence>
<keyword evidence="3" id="KW-0809">Transit peptide</keyword>
<feature type="repeat" description="PPR" evidence="4">
    <location>
        <begin position="351"/>
        <end position="385"/>
    </location>
</feature>
<dbReference type="PANTHER" id="PTHR47941">
    <property type="entry name" value="PENTATRICOPEPTIDE REPEAT-CONTAINING PROTEIN 3, MITOCHONDRIAL"/>
    <property type="match status" value="1"/>
</dbReference>
<evidence type="ECO:0000256" key="3">
    <source>
        <dbReference type="ARBA" id="ARBA00022946"/>
    </source>
</evidence>
<comment type="similarity">
    <text evidence="1">Belongs to the PPR family. P subfamily.</text>
</comment>
<dbReference type="Gene3D" id="1.25.40.10">
    <property type="entry name" value="Tetratricopeptide repeat domain"/>
    <property type="match status" value="3"/>
</dbReference>
<comment type="caution">
    <text evidence="5">The sequence shown here is derived from an EMBL/GenBank/DDBJ whole genome shotgun (WGS) entry which is preliminary data.</text>
</comment>
<dbReference type="STRING" id="4540.A0A3L6QYL2"/>
<dbReference type="InterPro" id="IPR002885">
    <property type="entry name" value="PPR_rpt"/>
</dbReference>
<dbReference type="OrthoDB" id="185373at2759"/>
<evidence type="ECO:0000313" key="5">
    <source>
        <dbReference type="EMBL" id="RLM92111.1"/>
    </source>
</evidence>
<keyword evidence="2" id="KW-0677">Repeat</keyword>
<dbReference type="Pfam" id="PF01535">
    <property type="entry name" value="PPR"/>
    <property type="match status" value="2"/>
</dbReference>
<feature type="repeat" description="PPR" evidence="4">
    <location>
        <begin position="421"/>
        <end position="455"/>
    </location>
</feature>
<feature type="repeat" description="PPR" evidence="4">
    <location>
        <begin position="491"/>
        <end position="525"/>
    </location>
</feature>
<reference evidence="6" key="1">
    <citation type="journal article" date="2019" name="Nat. Commun.">
        <title>The genome of broomcorn millet.</title>
        <authorList>
            <person name="Zou C."/>
            <person name="Miki D."/>
            <person name="Li D."/>
            <person name="Tang Q."/>
            <person name="Xiao L."/>
            <person name="Rajput S."/>
            <person name="Deng P."/>
            <person name="Jia W."/>
            <person name="Huang R."/>
            <person name="Zhang M."/>
            <person name="Sun Y."/>
            <person name="Hu J."/>
            <person name="Fu X."/>
            <person name="Schnable P.S."/>
            <person name="Li F."/>
            <person name="Zhang H."/>
            <person name="Feng B."/>
            <person name="Zhu X."/>
            <person name="Liu R."/>
            <person name="Schnable J.C."/>
            <person name="Zhu J.-K."/>
            <person name="Zhang H."/>
        </authorList>
    </citation>
    <scope>NUCLEOTIDE SEQUENCE [LARGE SCALE GENOMIC DNA]</scope>
</reference>
<keyword evidence="6" id="KW-1185">Reference proteome</keyword>
<evidence type="ECO:0000256" key="4">
    <source>
        <dbReference type="PROSITE-ProRule" id="PRU00708"/>
    </source>
</evidence>
<organism evidence="5 6">
    <name type="scientific">Panicum miliaceum</name>
    <name type="common">Proso millet</name>
    <name type="synonym">Broomcorn millet</name>
    <dbReference type="NCBI Taxonomy" id="4540"/>
    <lineage>
        <taxon>Eukaryota</taxon>
        <taxon>Viridiplantae</taxon>
        <taxon>Streptophyta</taxon>
        <taxon>Embryophyta</taxon>
        <taxon>Tracheophyta</taxon>
        <taxon>Spermatophyta</taxon>
        <taxon>Magnoliopsida</taxon>
        <taxon>Liliopsida</taxon>
        <taxon>Poales</taxon>
        <taxon>Poaceae</taxon>
        <taxon>PACMAD clade</taxon>
        <taxon>Panicoideae</taxon>
        <taxon>Panicodae</taxon>
        <taxon>Paniceae</taxon>
        <taxon>Panicinae</taxon>
        <taxon>Panicum</taxon>
        <taxon>Panicum sect. Panicum</taxon>
    </lineage>
</organism>
<sequence>MALSAANCGGRVVTRRGGGGLLGRALASRLLCTATPTPQQISHYLAHQPRATWEALSATLPAAAAGPGPHGHVDAVLLSLARHPHASPEPVAKNALTFFHWSAAAAAAAAASSPSFSHSLRSYCLLVHLLSRAALFRDASVLLEAAIAKHSSSSSPVSSFIDVFFGAYEDSGTAATTRGLHLLVHAYARLRLPREALEACRYLAQRGVLPSLSAFNAALQSAQRARTFDVAWEVFELMTQKRVYANQSTVELVIGVLCREGKLARTAALVERIHGKKCAPGIVAHVALALGMIEEVRVEQVILLLKRMLQKNILLDDIAYSLIVHAYCHAGDLKSAVEQRDDMVRRGCRLNAFVYTCLIRSHCCYGSMDKAVQFLQEMVSMGLKPYDATYSHLIAGCFRQGMVAEGLAYFDTMLREGFVPDISYCNDMLGGLSNAGAVRKANDLLTALMDKGLVPDKDTYQRLIDGYGKAGDAEGIVKIYHEMEHRGLSSGVDVFTTLIRGLCQCGNLKEAEKFLVVMKKKAVAPTNDSYDLLISSYCEKENEKLVPSADSFMMLVRRVIKNLASSAILKMGPCGFSRKKEIEPWGRTEFTKHLERSPRWLHQDTQTQTIRHLTCAAAVCRDVAVAAAWGAPAERERVARLRHALGVEADTALRRMPPPVAFYSSFVFAQFYHCLTGCYQGGPPLAMSTAAHKVATHAAAGRRPPSVLREIVYGMSLGLLAGYLWKLHHWSNQRRTREFYSMLDQGKITVVADEPLPGADD</sequence>
<proteinExistence type="inferred from homology"/>
<name>A0A3L6QYL2_PANMI</name>
<protein>
    <submittedName>
        <fullName evidence="5">Pentatricopeptide repeat-containing protein</fullName>
    </submittedName>
</protein>
<evidence type="ECO:0000256" key="2">
    <source>
        <dbReference type="ARBA" id="ARBA00022737"/>
    </source>
</evidence>
<accession>A0A3L6QYL2</accession>
<dbReference type="NCBIfam" id="TIGR00756">
    <property type="entry name" value="PPR"/>
    <property type="match status" value="5"/>
</dbReference>
<dbReference type="Proteomes" id="UP000275267">
    <property type="component" value="Unassembled WGS sequence"/>
</dbReference>